<dbReference type="EMBL" id="DS268541">
    <property type="protein sequence ID" value="EFO88150.1"/>
    <property type="molecule type" value="Genomic_DNA"/>
</dbReference>
<dbReference type="OrthoDB" id="5839942at2759"/>
<evidence type="ECO:0000313" key="2">
    <source>
        <dbReference type="Proteomes" id="UP000008281"/>
    </source>
</evidence>
<dbReference type="InParanoid" id="E3N6P0"/>
<protein>
    <submittedName>
        <fullName evidence="1">Uncharacterized protein</fullName>
    </submittedName>
</protein>
<dbReference type="AlphaFoldDB" id="E3N6P0"/>
<dbReference type="GeneID" id="9808131"/>
<proteinExistence type="predicted"/>
<dbReference type="HOGENOM" id="CLU_2322495_0_0_1"/>
<reference evidence="1" key="1">
    <citation type="submission" date="2007-07" db="EMBL/GenBank/DDBJ databases">
        <title>PCAP assembly of the Caenorhabditis remanei genome.</title>
        <authorList>
            <consortium name="The Caenorhabditis remanei Sequencing Consortium"/>
            <person name="Wilson R.K."/>
        </authorList>
    </citation>
    <scope>NUCLEOTIDE SEQUENCE [LARGE SCALE GENOMIC DNA]</scope>
    <source>
        <strain evidence="1">PB4641</strain>
    </source>
</reference>
<dbReference type="FunCoup" id="E3N6P0">
    <property type="interactions" value="479"/>
</dbReference>
<name>E3N6P0_CAERE</name>
<dbReference type="KEGG" id="crq:GCK72_008902"/>
<dbReference type="OMA" id="CYQYKIV"/>
<evidence type="ECO:0000313" key="1">
    <source>
        <dbReference type="EMBL" id="EFO88150.1"/>
    </source>
</evidence>
<accession>E3N6P0</accession>
<organism evidence="2">
    <name type="scientific">Caenorhabditis remanei</name>
    <name type="common">Caenorhabditis vulgaris</name>
    <dbReference type="NCBI Taxonomy" id="31234"/>
    <lineage>
        <taxon>Eukaryota</taxon>
        <taxon>Metazoa</taxon>
        <taxon>Ecdysozoa</taxon>
        <taxon>Nematoda</taxon>
        <taxon>Chromadorea</taxon>
        <taxon>Rhabditida</taxon>
        <taxon>Rhabditina</taxon>
        <taxon>Rhabditomorpha</taxon>
        <taxon>Rhabditoidea</taxon>
        <taxon>Rhabditidae</taxon>
        <taxon>Peloderinae</taxon>
        <taxon>Caenorhabditis</taxon>
    </lineage>
</organism>
<keyword evidence="2" id="KW-1185">Reference proteome</keyword>
<gene>
    <name evidence="1" type="ORF">CRE_06966</name>
</gene>
<dbReference type="RefSeq" id="XP_003095929.2">
    <property type="nucleotide sequence ID" value="XM_003095881.2"/>
</dbReference>
<dbReference type="Proteomes" id="UP000008281">
    <property type="component" value="Unassembled WGS sequence"/>
</dbReference>
<dbReference type="eggNOG" id="ENOG502TADG">
    <property type="taxonomic scope" value="Eukaryota"/>
</dbReference>
<sequence length="100" mass="11499">MNCYQYKIVCQVKFEVLTLTNHIQVLTLQNLQKGAQATDFSAQYTEKLRFLQDLLISNNIRPENFNLTDFAAECLRNADIQMHSYINSCNALVPGNVQQQ</sequence>
<dbReference type="CTD" id="9808131"/>